<sequence length="71" mass="8212">MNRYTIPGYVIRNQNGDLTGMRCPLSGQSFWGETCERDQYHHTLAIYQSQGAEESLSIAERKQLYQRGNSR</sequence>
<gene>
    <name evidence="1" type="ORF">PLANPX_4077</name>
</gene>
<evidence type="ECO:0000313" key="2">
    <source>
        <dbReference type="Proteomes" id="UP000326837"/>
    </source>
</evidence>
<accession>A0A5K7XDK0</accession>
<dbReference type="KEGG" id="lpav:PLANPX_4077"/>
<protein>
    <submittedName>
        <fullName evidence="1">Uncharacterized protein</fullName>
    </submittedName>
</protein>
<dbReference type="AlphaFoldDB" id="A0A5K7XDK0"/>
<name>A0A5K7XDK0_9BACT</name>
<organism evidence="1 2">
    <name type="scientific">Lacipirellula parvula</name>
    <dbReference type="NCBI Taxonomy" id="2650471"/>
    <lineage>
        <taxon>Bacteria</taxon>
        <taxon>Pseudomonadati</taxon>
        <taxon>Planctomycetota</taxon>
        <taxon>Planctomycetia</taxon>
        <taxon>Pirellulales</taxon>
        <taxon>Lacipirellulaceae</taxon>
        <taxon>Lacipirellula</taxon>
    </lineage>
</organism>
<dbReference type="EMBL" id="AP021861">
    <property type="protein sequence ID" value="BBO34465.1"/>
    <property type="molecule type" value="Genomic_DNA"/>
</dbReference>
<proteinExistence type="predicted"/>
<dbReference type="Proteomes" id="UP000326837">
    <property type="component" value="Chromosome"/>
</dbReference>
<keyword evidence="2" id="KW-1185">Reference proteome</keyword>
<evidence type="ECO:0000313" key="1">
    <source>
        <dbReference type="EMBL" id="BBO34465.1"/>
    </source>
</evidence>
<reference evidence="2" key="1">
    <citation type="submission" date="2019-10" db="EMBL/GenBank/DDBJ databases">
        <title>Lacipirellula parvula gen. nov., sp. nov., representing a lineage of planctomycetes widespread in freshwater anoxic habitats, and description of the family Lacipirellulaceae.</title>
        <authorList>
            <person name="Dedysh S.N."/>
            <person name="Kulichevskaya I.S."/>
            <person name="Beletsky A.V."/>
            <person name="Rakitin A.L."/>
            <person name="Mardanov A.V."/>
            <person name="Ivanova A.A."/>
            <person name="Saltykova V.X."/>
            <person name="Rijpstra W.I.C."/>
            <person name="Sinninghe Damste J.S."/>
            <person name="Ravin N.V."/>
        </authorList>
    </citation>
    <scope>NUCLEOTIDE SEQUENCE [LARGE SCALE GENOMIC DNA]</scope>
    <source>
        <strain evidence="2">PX69</strain>
    </source>
</reference>